<comment type="caution">
    <text evidence="6">The sequence shown here is derived from an EMBL/GenBank/DDBJ whole genome shotgun (WGS) entry which is preliminary data.</text>
</comment>
<feature type="domain" description="Phosphatidic acid phosphatase type 2/haloperoxidase" evidence="5">
    <location>
        <begin position="79"/>
        <end position="187"/>
    </location>
</feature>
<keyword evidence="7" id="KW-1185">Reference proteome</keyword>
<organism evidence="6 7">
    <name type="scientific">Acinetobacter populi</name>
    <dbReference type="NCBI Taxonomy" id="1582270"/>
    <lineage>
        <taxon>Bacteria</taxon>
        <taxon>Pseudomonadati</taxon>
        <taxon>Pseudomonadota</taxon>
        <taxon>Gammaproteobacteria</taxon>
        <taxon>Moraxellales</taxon>
        <taxon>Moraxellaceae</taxon>
        <taxon>Acinetobacter</taxon>
    </lineage>
</organism>
<accession>A0A1Z9Z1S2</accession>
<dbReference type="Proteomes" id="UP000196536">
    <property type="component" value="Unassembled WGS sequence"/>
</dbReference>
<dbReference type="Pfam" id="PF01569">
    <property type="entry name" value="PAP2"/>
    <property type="match status" value="1"/>
</dbReference>
<comment type="catalytic activity">
    <reaction evidence="3">
        <text>di-trans,octa-cis-undecaprenyl diphosphate + H2O = di-trans,octa-cis-undecaprenyl phosphate + phosphate + H(+)</text>
        <dbReference type="Rhea" id="RHEA:28094"/>
        <dbReference type="ChEBI" id="CHEBI:15377"/>
        <dbReference type="ChEBI" id="CHEBI:15378"/>
        <dbReference type="ChEBI" id="CHEBI:43474"/>
        <dbReference type="ChEBI" id="CHEBI:58405"/>
        <dbReference type="ChEBI" id="CHEBI:60392"/>
        <dbReference type="EC" id="3.6.1.27"/>
    </reaction>
</comment>
<keyword evidence="4" id="KW-1133">Transmembrane helix</keyword>
<evidence type="ECO:0000256" key="4">
    <source>
        <dbReference type="SAM" id="Phobius"/>
    </source>
</evidence>
<keyword evidence="4" id="KW-0812">Transmembrane</keyword>
<feature type="transmembrane region" description="Helical" evidence="4">
    <location>
        <begin position="120"/>
        <end position="138"/>
    </location>
</feature>
<evidence type="ECO:0000256" key="1">
    <source>
        <dbReference type="ARBA" id="ARBA00012374"/>
    </source>
</evidence>
<evidence type="ECO:0000256" key="3">
    <source>
        <dbReference type="ARBA" id="ARBA00047594"/>
    </source>
</evidence>
<dbReference type="CDD" id="cd03392">
    <property type="entry name" value="PAP2_like_2"/>
    <property type="match status" value="1"/>
</dbReference>
<dbReference type="Gene3D" id="1.20.144.10">
    <property type="entry name" value="Phosphatidic acid phosphatase type 2/haloperoxidase"/>
    <property type="match status" value="2"/>
</dbReference>
<gene>
    <name evidence="6" type="ORF">CAP51_01790</name>
</gene>
<dbReference type="SMART" id="SM00014">
    <property type="entry name" value="acidPPc"/>
    <property type="match status" value="1"/>
</dbReference>
<protein>
    <recommendedName>
        <fullName evidence="1">undecaprenyl-diphosphate phosphatase</fullName>
        <ecNumber evidence="1">3.6.1.27</ecNumber>
    </recommendedName>
    <alternativeName>
        <fullName evidence="2">Undecaprenyl pyrophosphate phosphatase</fullName>
    </alternativeName>
</protein>
<dbReference type="EC" id="3.6.1.27" evidence="1"/>
<dbReference type="InterPro" id="IPR000326">
    <property type="entry name" value="PAP2/HPO"/>
</dbReference>
<sequence length="205" mass="23644">MRVIGFSLWIFMLMLCGIAIKFPENIFDLKSIQYFQQTHSDFAIQLAQYLAYVGGLPGTVILVLLLVMYNLFKRHRLEAYTCILGLLFTASTTWLLKWIFARPRPVVETQVVEVYGSSFPSAHSAYAMMFASMLMISFPLKEYRWIWSMACFWFILMGLSRVYLGVHYPTDVFAGWSLAGLIMLSIHANLYRSGIKQQNSQKALY</sequence>
<dbReference type="GO" id="GO:0050380">
    <property type="term" value="F:undecaprenyl-diphosphatase activity"/>
    <property type="evidence" value="ECO:0007669"/>
    <property type="project" value="UniProtKB-EC"/>
</dbReference>
<feature type="transmembrane region" description="Helical" evidence="4">
    <location>
        <begin position="79"/>
        <end position="100"/>
    </location>
</feature>
<feature type="transmembrane region" description="Helical" evidence="4">
    <location>
        <begin position="145"/>
        <end position="166"/>
    </location>
</feature>
<feature type="transmembrane region" description="Helical" evidence="4">
    <location>
        <begin position="172"/>
        <end position="191"/>
    </location>
</feature>
<evidence type="ECO:0000256" key="2">
    <source>
        <dbReference type="ARBA" id="ARBA00032707"/>
    </source>
</evidence>
<dbReference type="AlphaFoldDB" id="A0A1Z9Z1S2"/>
<evidence type="ECO:0000313" key="6">
    <source>
        <dbReference type="EMBL" id="OUY08377.1"/>
    </source>
</evidence>
<dbReference type="PANTHER" id="PTHR14969">
    <property type="entry name" value="SPHINGOSINE-1-PHOSPHATE PHOSPHOHYDROLASE"/>
    <property type="match status" value="1"/>
</dbReference>
<dbReference type="PANTHER" id="PTHR14969:SF13">
    <property type="entry name" value="AT30094P"/>
    <property type="match status" value="1"/>
</dbReference>
<evidence type="ECO:0000259" key="5">
    <source>
        <dbReference type="SMART" id="SM00014"/>
    </source>
</evidence>
<dbReference type="SUPFAM" id="SSF48317">
    <property type="entry name" value="Acid phosphatase/Vanadium-dependent haloperoxidase"/>
    <property type="match status" value="1"/>
</dbReference>
<dbReference type="RefSeq" id="WP_087619017.1">
    <property type="nucleotide sequence ID" value="NZ_NEXX01000001.1"/>
</dbReference>
<keyword evidence="4" id="KW-0472">Membrane</keyword>
<dbReference type="EMBL" id="NEXX01000001">
    <property type="protein sequence ID" value="OUY08377.1"/>
    <property type="molecule type" value="Genomic_DNA"/>
</dbReference>
<proteinExistence type="predicted"/>
<evidence type="ECO:0000313" key="7">
    <source>
        <dbReference type="Proteomes" id="UP000196536"/>
    </source>
</evidence>
<reference evidence="6 7" key="1">
    <citation type="submission" date="2017-05" db="EMBL/GenBank/DDBJ databases">
        <title>Acinetobacter populi ANC 5415 (= PBJ7), whole genome shotgun sequencing project.</title>
        <authorList>
            <person name="Nemec A."/>
            <person name="Radolfova-Krizova L."/>
        </authorList>
    </citation>
    <scope>NUCLEOTIDE SEQUENCE [LARGE SCALE GENOMIC DNA]</scope>
    <source>
        <strain evidence="6 7">PBJ7</strain>
    </source>
</reference>
<feature type="transmembrane region" description="Helical" evidence="4">
    <location>
        <begin position="49"/>
        <end position="72"/>
    </location>
</feature>
<dbReference type="OrthoDB" id="9780918at2"/>
<name>A0A1Z9Z1S2_9GAMM</name>
<dbReference type="InterPro" id="IPR036938">
    <property type="entry name" value="PAP2/HPO_sf"/>
</dbReference>